<dbReference type="SUPFAM" id="SSF50998">
    <property type="entry name" value="Quinoprotein alcohol dehydrogenase-like"/>
    <property type="match status" value="1"/>
</dbReference>
<dbReference type="EMBL" id="JBIAZU010000007">
    <property type="protein sequence ID" value="MFF5295204.1"/>
    <property type="molecule type" value="Genomic_DNA"/>
</dbReference>
<dbReference type="RefSeq" id="WP_245577179.1">
    <property type="nucleotide sequence ID" value="NZ_JBIAZU010000007.1"/>
</dbReference>
<dbReference type="InterPro" id="IPR053143">
    <property type="entry name" value="Arylsulfate_ST"/>
</dbReference>
<dbReference type="InterPro" id="IPR006311">
    <property type="entry name" value="TAT_signal"/>
</dbReference>
<evidence type="ECO:0000313" key="3">
    <source>
        <dbReference type="Proteomes" id="UP001602245"/>
    </source>
</evidence>
<dbReference type="PANTHER" id="PTHR35340:SF6">
    <property type="entry name" value="ASST-DOMAIN-CONTAINING PROTEIN"/>
    <property type="match status" value="1"/>
</dbReference>
<dbReference type="InterPro" id="IPR011047">
    <property type="entry name" value="Quinoprotein_ADH-like_sf"/>
</dbReference>
<organism evidence="2 3">
    <name type="scientific">Paractinoplanes globisporus</name>
    <dbReference type="NCBI Taxonomy" id="113565"/>
    <lineage>
        <taxon>Bacteria</taxon>
        <taxon>Bacillati</taxon>
        <taxon>Actinomycetota</taxon>
        <taxon>Actinomycetes</taxon>
        <taxon>Micromonosporales</taxon>
        <taxon>Micromonosporaceae</taxon>
        <taxon>Paractinoplanes</taxon>
    </lineage>
</organism>
<proteinExistence type="predicted"/>
<sequence>MTESTRVSRRNLLLGVGGAALVGVAGGGLGYTLGHDEPDKTDKSVGATEAAQAGPPKYRSRPDLRTLPDVTITTAANGTVPGYICLTPASGTGLWGPLMVDEKGSPIWFKKVPDPATVAIDFKVQRYRNQPVLTWWEGTIGGTGGQGVGQGEFVIADQSYREITRVRAAGTEQADQHDFVITPRNSALFWVYQPLPYDLTAQGGPKDGVLHDGVIQEIDIATGKLLFSWKAHEHVGLDESYAPLPQGESAHLPYDFFHANSVGLAADGNIIISSRHTWTTYKIDKTSGQIIWRLGGKKSDFTIEEKAKFAWQHDFRQRRDGTYSVFDNGNGVTKVHDYSRGLVMRLDEAARTAKFVTEYVHPDKLSAPTQGSFRELADGGSFIGWGQMPYFTEHNADGTVRLAGHLPLDNQSYRAYKADWTGVPLDQPALGLHVEGGNVIVSASWNGTTKISKWRARSGTQPGALEGANEGPRSGFETTITVQGTPEYVVAEALDATGKVLGASSAIPVRV</sequence>
<gene>
    <name evidence="2" type="ORF">ACFY35_37685</name>
</gene>
<dbReference type="PANTHER" id="PTHR35340">
    <property type="entry name" value="PQQ ENZYME REPEAT PROTEIN-RELATED"/>
    <property type="match status" value="1"/>
</dbReference>
<dbReference type="PROSITE" id="PS51318">
    <property type="entry name" value="TAT"/>
    <property type="match status" value="1"/>
</dbReference>
<reference evidence="2 3" key="1">
    <citation type="submission" date="2024-10" db="EMBL/GenBank/DDBJ databases">
        <title>The Natural Products Discovery Center: Release of the First 8490 Sequenced Strains for Exploring Actinobacteria Biosynthetic Diversity.</title>
        <authorList>
            <person name="Kalkreuter E."/>
            <person name="Kautsar S.A."/>
            <person name="Yang D."/>
            <person name="Bader C.D."/>
            <person name="Teijaro C.N."/>
            <person name="Fluegel L."/>
            <person name="Davis C.M."/>
            <person name="Simpson J.R."/>
            <person name="Lauterbach L."/>
            <person name="Steele A.D."/>
            <person name="Gui C."/>
            <person name="Meng S."/>
            <person name="Li G."/>
            <person name="Viehrig K."/>
            <person name="Ye F."/>
            <person name="Su P."/>
            <person name="Kiefer A.F."/>
            <person name="Nichols A."/>
            <person name="Cepeda A.J."/>
            <person name="Yan W."/>
            <person name="Fan B."/>
            <person name="Jiang Y."/>
            <person name="Adhikari A."/>
            <person name="Zheng C.-J."/>
            <person name="Schuster L."/>
            <person name="Cowan T.M."/>
            <person name="Smanski M.J."/>
            <person name="Chevrette M.G."/>
            <person name="De Carvalho L.P.S."/>
            <person name="Shen B."/>
        </authorList>
    </citation>
    <scope>NUCLEOTIDE SEQUENCE [LARGE SCALE GENOMIC DNA]</scope>
    <source>
        <strain evidence="2 3">NPDC000087</strain>
    </source>
</reference>
<dbReference type="Pfam" id="PF14269">
    <property type="entry name" value="Arylsulfotran_2"/>
    <property type="match status" value="1"/>
</dbReference>
<evidence type="ECO:0000256" key="1">
    <source>
        <dbReference type="SAM" id="MobiDB-lite"/>
    </source>
</evidence>
<feature type="compositionally biased region" description="Basic and acidic residues" evidence="1">
    <location>
        <begin position="34"/>
        <end position="43"/>
    </location>
</feature>
<dbReference type="InterPro" id="IPR039535">
    <property type="entry name" value="ASST-like"/>
</dbReference>
<accession>A0ABW6WPL8</accession>
<feature type="region of interest" description="Disordered" evidence="1">
    <location>
        <begin position="33"/>
        <end position="64"/>
    </location>
</feature>
<name>A0ABW6WPL8_9ACTN</name>
<evidence type="ECO:0000313" key="2">
    <source>
        <dbReference type="EMBL" id="MFF5295204.1"/>
    </source>
</evidence>
<protein>
    <submittedName>
        <fullName evidence="2">Arylsulfotransferase family protein</fullName>
    </submittedName>
</protein>
<keyword evidence="3" id="KW-1185">Reference proteome</keyword>
<dbReference type="Proteomes" id="UP001602245">
    <property type="component" value="Unassembled WGS sequence"/>
</dbReference>
<feature type="region of interest" description="Disordered" evidence="1">
    <location>
        <begin position="456"/>
        <end position="475"/>
    </location>
</feature>
<comment type="caution">
    <text evidence="2">The sequence shown here is derived from an EMBL/GenBank/DDBJ whole genome shotgun (WGS) entry which is preliminary data.</text>
</comment>